<dbReference type="RefSeq" id="XP_073975502.1">
    <property type="nucleotide sequence ID" value="XM_074119401.1"/>
</dbReference>
<organism evidence="2 3">
    <name type="scientific">Rhodnius prolixus</name>
    <name type="common">Triatomid bug</name>
    <dbReference type="NCBI Taxonomy" id="13249"/>
    <lineage>
        <taxon>Eukaryota</taxon>
        <taxon>Metazoa</taxon>
        <taxon>Ecdysozoa</taxon>
        <taxon>Arthropoda</taxon>
        <taxon>Hexapoda</taxon>
        <taxon>Insecta</taxon>
        <taxon>Pterygota</taxon>
        <taxon>Neoptera</taxon>
        <taxon>Paraneoptera</taxon>
        <taxon>Hemiptera</taxon>
        <taxon>Heteroptera</taxon>
        <taxon>Panheteroptera</taxon>
        <taxon>Cimicomorpha</taxon>
        <taxon>Reduviidae</taxon>
        <taxon>Triatominae</taxon>
        <taxon>Rhodnius</taxon>
    </lineage>
</organism>
<sequence>MDSGEIANFSDSEILNRADEIGNSYNKASEHNSTSQFENNRYEREDSITPWTDEHEHPTPTLCQDSQDDLNVILPAFDTTDSAIGNDTYFLASLRGPGKPIENGEAPLLSEDNVRMNLSPEQVPPQEAGCAVDCMYYTLMCCECSIL</sequence>
<dbReference type="EnsemblMetazoa" id="RPRC009799-RA">
    <property type="protein sequence ID" value="RPRC009799-PA"/>
    <property type="gene ID" value="RPRC009799"/>
</dbReference>
<accession>T1I0H9</accession>
<dbReference type="Proteomes" id="UP000015103">
    <property type="component" value="Unassembled WGS sequence"/>
</dbReference>
<keyword evidence="3" id="KW-1185">Reference proteome</keyword>
<dbReference type="VEuPathDB" id="VectorBase:RPRC009799"/>
<dbReference type="HOGENOM" id="CLU_1770351_0_0_1"/>
<evidence type="ECO:0000256" key="1">
    <source>
        <dbReference type="SAM" id="MobiDB-lite"/>
    </source>
</evidence>
<dbReference type="InParanoid" id="T1I0H9"/>
<evidence type="ECO:0000313" key="3">
    <source>
        <dbReference type="Proteomes" id="UP000015103"/>
    </source>
</evidence>
<proteinExistence type="predicted"/>
<dbReference type="AlphaFoldDB" id="T1I0H9"/>
<reference evidence="2" key="1">
    <citation type="submission" date="2015-05" db="UniProtKB">
        <authorList>
            <consortium name="EnsemblMetazoa"/>
        </authorList>
    </citation>
    <scope>IDENTIFICATION</scope>
</reference>
<feature type="compositionally biased region" description="Basic and acidic residues" evidence="1">
    <location>
        <begin position="40"/>
        <end position="58"/>
    </location>
</feature>
<protein>
    <submittedName>
        <fullName evidence="2">Uncharacterized protein</fullName>
    </submittedName>
</protein>
<dbReference type="GeneID" id="141449721"/>
<feature type="region of interest" description="Disordered" evidence="1">
    <location>
        <begin position="25"/>
        <end position="66"/>
    </location>
</feature>
<dbReference type="EMBL" id="ACPB03008738">
    <property type="status" value="NOT_ANNOTATED_CDS"/>
    <property type="molecule type" value="Genomic_DNA"/>
</dbReference>
<evidence type="ECO:0000313" key="2">
    <source>
        <dbReference type="EnsemblMetazoa" id="RPRC009799-PA"/>
    </source>
</evidence>
<feature type="compositionally biased region" description="Polar residues" evidence="1">
    <location>
        <begin position="25"/>
        <end position="39"/>
    </location>
</feature>
<name>T1I0H9_RHOPR</name>